<evidence type="ECO:0000256" key="12">
    <source>
        <dbReference type="SAM" id="SignalP"/>
    </source>
</evidence>
<dbReference type="InterPro" id="IPR000531">
    <property type="entry name" value="Beta-barrel_TonB"/>
</dbReference>
<accession>A0ABW7EMV7</accession>
<dbReference type="Pfam" id="PF07715">
    <property type="entry name" value="Plug"/>
    <property type="match status" value="1"/>
</dbReference>
<evidence type="ECO:0000259" key="13">
    <source>
        <dbReference type="Pfam" id="PF00593"/>
    </source>
</evidence>
<evidence type="ECO:0000256" key="1">
    <source>
        <dbReference type="ARBA" id="ARBA00004571"/>
    </source>
</evidence>
<keyword evidence="5 10" id="KW-0812">Transmembrane</keyword>
<dbReference type="PANTHER" id="PTHR47234:SF2">
    <property type="entry name" value="TONB-DEPENDENT RECEPTOR"/>
    <property type="match status" value="1"/>
</dbReference>
<dbReference type="InterPro" id="IPR037066">
    <property type="entry name" value="Plug_dom_sf"/>
</dbReference>
<evidence type="ECO:0000256" key="10">
    <source>
        <dbReference type="PROSITE-ProRule" id="PRU01360"/>
    </source>
</evidence>
<evidence type="ECO:0000256" key="11">
    <source>
        <dbReference type="RuleBase" id="RU003357"/>
    </source>
</evidence>
<sequence length="954" mass="101413">MFKRNARSAAVAALIGTLGATSAFAQEADTQKLERIEITGSRIKKSDATAESPIVTVTAEELRQSGIVTVEQFLNTLPQVTAGLSSQSNNPSSNGRAFIDLRGLGSNRNLVLINGRRAMGSTGGGTVDTNTIPTSLIERVEVITGGAATAYGADAVSGVVNFIMKKNFKGLELDAHHRMTDRSDGKESSASMTLGGTFEGGRGSAVFGASFFKRDSIYKGAREFSAQASTSTTIFPNGSIGVGTNAPSQAAVDGIFGANKCNQNGGAAGFGFNPDGTLFCTGVAGNATREVVNYRGPESHIATRFYPDNFSYNFEPDNALVLPMERWSVYSSMDYEVNKNFRPYASFQFTNYNAQSELAPTPAGGTTGFFVPVTNPFLSAEARTLLAARDNPTATVSFSKRFNALGGRTSYNTHDVGQGIVGASGELLGDWTYDLYASYGRSVQNESQGGNVRLPRVQALINAADGGASLCAGGFNPFGDAPISVECQKYISLEAKNLTTVVQKVIEGTVTGPVVQLPAGSLDAVFGLSYRGLDYDFKPDSGLQPGQVAGFNEQNPVKGELAFKDVFAEAVIPLLRNVPLVKSLSATVGARVSDSKLTGKDSSFKLTMDWAINNTVRVRGGAQSAVRAPNVTELFAPPVNNFPTFTNADPCTNTSSYRTGASAAQVRALCTTQSAVAGAAGYVQPSSQANGITAGNPDLMPEKSKSFTAGLVLQPTRDLSATIDYWSIDLKEKIDAVDAPTIVQRCFNRDGANPNFSPTNEWCQLFSRDPNNGGVIKLVQLSRNQASQKISGIDLGLDYALSLQQLGSLRWNAVATWTEKNKQQTTVLSPVNDFVGSIGSTTGTAIPKWRASLSTTYSWGDLSVQLLNRYIDKMVNAETVTGGSPVTNTGTAATWYHDISARYAITKSITVRAGVSNLADQQPRLYSPNVQANTDPSTFDVLGRRYFVGLNAKF</sequence>
<evidence type="ECO:0000256" key="3">
    <source>
        <dbReference type="ARBA" id="ARBA00022448"/>
    </source>
</evidence>
<keyword evidence="16" id="KW-1185">Reference proteome</keyword>
<evidence type="ECO:0000256" key="4">
    <source>
        <dbReference type="ARBA" id="ARBA00022452"/>
    </source>
</evidence>
<evidence type="ECO:0000259" key="14">
    <source>
        <dbReference type="Pfam" id="PF07715"/>
    </source>
</evidence>
<dbReference type="EMBL" id="JBIGHY010000003">
    <property type="protein sequence ID" value="MFG6414234.1"/>
    <property type="molecule type" value="Genomic_DNA"/>
</dbReference>
<evidence type="ECO:0000256" key="2">
    <source>
        <dbReference type="ARBA" id="ARBA00009810"/>
    </source>
</evidence>
<dbReference type="PANTHER" id="PTHR47234">
    <property type="match status" value="1"/>
</dbReference>
<name>A0ABW7EMV7_9BURK</name>
<feature type="domain" description="TonB-dependent receptor plug" evidence="14">
    <location>
        <begin position="51"/>
        <end position="159"/>
    </location>
</feature>
<organism evidence="15 16">
    <name type="scientific">Pelomonas dachongensis</name>
    <dbReference type="NCBI Taxonomy" id="3299029"/>
    <lineage>
        <taxon>Bacteria</taxon>
        <taxon>Pseudomonadati</taxon>
        <taxon>Pseudomonadota</taxon>
        <taxon>Betaproteobacteria</taxon>
        <taxon>Burkholderiales</taxon>
        <taxon>Sphaerotilaceae</taxon>
        <taxon>Roseateles</taxon>
    </lineage>
</organism>
<comment type="caution">
    <text evidence="15">The sequence shown here is derived from an EMBL/GenBank/DDBJ whole genome shotgun (WGS) entry which is preliminary data.</text>
</comment>
<feature type="chain" id="PRO_5045380622" evidence="12">
    <location>
        <begin position="26"/>
        <end position="954"/>
    </location>
</feature>
<comment type="subcellular location">
    <subcellularLocation>
        <location evidence="1 10">Cell outer membrane</location>
        <topology evidence="1 10">Multi-pass membrane protein</topology>
    </subcellularLocation>
</comment>
<dbReference type="RefSeq" id="WP_394470313.1">
    <property type="nucleotide sequence ID" value="NZ_JBIGHY010000003.1"/>
</dbReference>
<keyword evidence="8 15" id="KW-0675">Receptor</keyword>
<comment type="similarity">
    <text evidence="2 10 11">Belongs to the TonB-dependent receptor family.</text>
</comment>
<evidence type="ECO:0000256" key="5">
    <source>
        <dbReference type="ARBA" id="ARBA00022692"/>
    </source>
</evidence>
<proteinExistence type="inferred from homology"/>
<dbReference type="InterPro" id="IPR012910">
    <property type="entry name" value="Plug_dom"/>
</dbReference>
<reference evidence="15 16" key="1">
    <citation type="submission" date="2024-09" db="EMBL/GenBank/DDBJ databases">
        <title>Novel species of the genus Pelomonas and Roseateles isolated from streams.</title>
        <authorList>
            <person name="Lu H."/>
        </authorList>
    </citation>
    <scope>NUCLEOTIDE SEQUENCE [LARGE SCALE GENOMIC DNA]</scope>
    <source>
        <strain evidence="15 16">DC23W</strain>
    </source>
</reference>
<evidence type="ECO:0000256" key="6">
    <source>
        <dbReference type="ARBA" id="ARBA00023077"/>
    </source>
</evidence>
<dbReference type="InterPro" id="IPR039426">
    <property type="entry name" value="TonB-dep_rcpt-like"/>
</dbReference>
<keyword evidence="12" id="KW-0732">Signal</keyword>
<dbReference type="Proteomes" id="UP001606300">
    <property type="component" value="Unassembled WGS sequence"/>
</dbReference>
<keyword evidence="7 10" id="KW-0472">Membrane</keyword>
<evidence type="ECO:0000256" key="7">
    <source>
        <dbReference type="ARBA" id="ARBA00023136"/>
    </source>
</evidence>
<keyword evidence="4 10" id="KW-1134">Transmembrane beta strand</keyword>
<dbReference type="Gene3D" id="2.170.130.10">
    <property type="entry name" value="TonB-dependent receptor, plug domain"/>
    <property type="match status" value="1"/>
</dbReference>
<evidence type="ECO:0000256" key="9">
    <source>
        <dbReference type="ARBA" id="ARBA00023237"/>
    </source>
</evidence>
<protein>
    <submittedName>
        <fullName evidence="15">TonB-dependent receptor domain-containing protein</fullName>
    </submittedName>
</protein>
<dbReference type="Pfam" id="PF00593">
    <property type="entry name" value="TonB_dep_Rec_b-barrel"/>
    <property type="match status" value="1"/>
</dbReference>
<dbReference type="PROSITE" id="PS52016">
    <property type="entry name" value="TONB_DEPENDENT_REC_3"/>
    <property type="match status" value="1"/>
</dbReference>
<keyword evidence="3 10" id="KW-0813">Transport</keyword>
<dbReference type="Gene3D" id="2.40.170.20">
    <property type="entry name" value="TonB-dependent receptor, beta-barrel domain"/>
    <property type="match status" value="1"/>
</dbReference>
<evidence type="ECO:0000313" key="16">
    <source>
        <dbReference type="Proteomes" id="UP001606300"/>
    </source>
</evidence>
<gene>
    <name evidence="15" type="ORF">ACG02S_10015</name>
</gene>
<evidence type="ECO:0000313" key="15">
    <source>
        <dbReference type="EMBL" id="MFG6414234.1"/>
    </source>
</evidence>
<dbReference type="InterPro" id="IPR036942">
    <property type="entry name" value="Beta-barrel_TonB_sf"/>
</dbReference>
<evidence type="ECO:0000256" key="8">
    <source>
        <dbReference type="ARBA" id="ARBA00023170"/>
    </source>
</evidence>
<feature type="signal peptide" evidence="12">
    <location>
        <begin position="1"/>
        <end position="25"/>
    </location>
</feature>
<feature type="domain" description="TonB-dependent receptor-like beta-barrel" evidence="13">
    <location>
        <begin position="407"/>
        <end position="918"/>
    </location>
</feature>
<dbReference type="SUPFAM" id="SSF56935">
    <property type="entry name" value="Porins"/>
    <property type="match status" value="1"/>
</dbReference>
<keyword evidence="9 10" id="KW-0998">Cell outer membrane</keyword>
<keyword evidence="6 11" id="KW-0798">TonB box</keyword>